<gene>
    <name evidence="3" type="ORF">S01H1_00167</name>
</gene>
<dbReference type="SMART" id="SM00939">
    <property type="entry name" value="PepX_C"/>
    <property type="match status" value="1"/>
</dbReference>
<evidence type="ECO:0000256" key="1">
    <source>
        <dbReference type="ARBA" id="ARBA00022801"/>
    </source>
</evidence>
<keyword evidence="1" id="KW-0378">Hydrolase</keyword>
<dbReference type="Gene3D" id="2.60.120.260">
    <property type="entry name" value="Galactose-binding domain-like"/>
    <property type="match status" value="1"/>
</dbReference>
<dbReference type="PANTHER" id="PTHR43056:SF10">
    <property type="entry name" value="COCE_NOND FAMILY, PUTATIVE (AFU_ORTHOLOGUE AFUA_7G00600)-RELATED"/>
    <property type="match status" value="1"/>
</dbReference>
<accession>X0S6X4</accession>
<protein>
    <recommendedName>
        <fullName evidence="2">Xaa-Pro dipeptidyl-peptidase C-terminal domain-containing protein</fullName>
    </recommendedName>
</protein>
<dbReference type="InterPro" id="IPR008979">
    <property type="entry name" value="Galactose-bd-like_sf"/>
</dbReference>
<proteinExistence type="predicted"/>
<dbReference type="SUPFAM" id="SSF49785">
    <property type="entry name" value="Galactose-binding domain-like"/>
    <property type="match status" value="1"/>
</dbReference>
<dbReference type="InterPro" id="IPR029058">
    <property type="entry name" value="AB_hydrolase_fold"/>
</dbReference>
<dbReference type="EMBL" id="BARS01000052">
    <property type="protein sequence ID" value="GAF70946.1"/>
    <property type="molecule type" value="Genomic_DNA"/>
</dbReference>
<sequence length="456" mass="52645">WIASQPWCDGNIGMTGESYYGYTQWAVASLNHPNLKCIVPGIISTDRYGVCIYNNNAFCMNTMGVWAYEMNARKMNNPLKLNPWHLPLISMDDDAGVKCEYYRNWIKHPSRDSYWEPINICQKHDQIKIPVYHWGGWYDVYVAGTISGWIGVKENSDSAEARKNQWLLIAPIDHEITPMETHRIGKIDIGKEAWTYDRIQRFFDYWLKGMDNGFGKTPRVEIFTIGDNKWRYEDEWPLARTKYTSYYFHSKGHANTLDGDGLLDRRKPGDSLADNYVYDPNDPVTISLETGMWSMAKELKDRVSVEKRKDVLVYTMPKLKKELEITGPINVTLFAASSATDTDFTATLVDVFPDGYAHMIQEGIVRARYRNSDSEASLIEPGKIYEYTIDLRATSYVVKQGHRIRVEISSSNFNRWDRNPNTGNEFGMDDKVIKATQTIYHDKKHPSHITLPIIPR</sequence>
<feature type="non-terminal residue" evidence="3">
    <location>
        <position position="1"/>
    </location>
</feature>
<evidence type="ECO:0000313" key="3">
    <source>
        <dbReference type="EMBL" id="GAF70946.1"/>
    </source>
</evidence>
<dbReference type="InterPro" id="IPR000383">
    <property type="entry name" value="Xaa-Pro-like_dom"/>
</dbReference>
<comment type="caution">
    <text evidence="3">The sequence shown here is derived from an EMBL/GenBank/DDBJ whole genome shotgun (WGS) entry which is preliminary data.</text>
</comment>
<dbReference type="InterPro" id="IPR005674">
    <property type="entry name" value="CocE/Ser_esterase"/>
</dbReference>
<organism evidence="3">
    <name type="scientific">marine sediment metagenome</name>
    <dbReference type="NCBI Taxonomy" id="412755"/>
    <lineage>
        <taxon>unclassified sequences</taxon>
        <taxon>metagenomes</taxon>
        <taxon>ecological metagenomes</taxon>
    </lineage>
</organism>
<dbReference type="Pfam" id="PF08530">
    <property type="entry name" value="PepX_C"/>
    <property type="match status" value="1"/>
</dbReference>
<dbReference type="Pfam" id="PF02129">
    <property type="entry name" value="Peptidase_S15"/>
    <property type="match status" value="1"/>
</dbReference>
<dbReference type="InterPro" id="IPR013736">
    <property type="entry name" value="Xaa-Pro_dipept_C"/>
</dbReference>
<dbReference type="InterPro" id="IPR050585">
    <property type="entry name" value="Xaa-Pro_dipeptidyl-ppase/CocE"/>
</dbReference>
<dbReference type="Gene3D" id="3.40.50.1820">
    <property type="entry name" value="alpha/beta hydrolase"/>
    <property type="match status" value="2"/>
</dbReference>
<feature type="domain" description="Xaa-Pro dipeptidyl-peptidase C-terminal" evidence="2">
    <location>
        <begin position="200"/>
        <end position="450"/>
    </location>
</feature>
<dbReference type="NCBIfam" id="TIGR00976">
    <property type="entry name" value="CocE_NonD"/>
    <property type="match status" value="1"/>
</dbReference>
<reference evidence="3" key="1">
    <citation type="journal article" date="2014" name="Front. Microbiol.">
        <title>High frequency of phylogenetically diverse reductive dehalogenase-homologous genes in deep subseafloor sedimentary metagenomes.</title>
        <authorList>
            <person name="Kawai M."/>
            <person name="Futagami T."/>
            <person name="Toyoda A."/>
            <person name="Takaki Y."/>
            <person name="Nishi S."/>
            <person name="Hori S."/>
            <person name="Arai W."/>
            <person name="Tsubouchi T."/>
            <person name="Morono Y."/>
            <person name="Uchiyama I."/>
            <person name="Ito T."/>
            <person name="Fujiyama A."/>
            <person name="Inagaki F."/>
            <person name="Takami H."/>
        </authorList>
    </citation>
    <scope>NUCLEOTIDE SEQUENCE</scope>
    <source>
        <strain evidence="3">Expedition CK06-06</strain>
    </source>
</reference>
<dbReference type="PANTHER" id="PTHR43056">
    <property type="entry name" value="PEPTIDASE S9 PROLYL OLIGOPEPTIDASE"/>
    <property type="match status" value="1"/>
</dbReference>
<dbReference type="GO" id="GO:0008239">
    <property type="term" value="F:dipeptidyl-peptidase activity"/>
    <property type="evidence" value="ECO:0007669"/>
    <property type="project" value="InterPro"/>
</dbReference>
<dbReference type="SUPFAM" id="SSF53474">
    <property type="entry name" value="alpha/beta-Hydrolases"/>
    <property type="match status" value="1"/>
</dbReference>
<name>X0S6X4_9ZZZZ</name>
<dbReference type="AlphaFoldDB" id="X0S6X4"/>
<evidence type="ECO:0000259" key="2">
    <source>
        <dbReference type="SMART" id="SM00939"/>
    </source>
</evidence>